<evidence type="ECO:0000313" key="1">
    <source>
        <dbReference type="EMBL" id="GGJ36914.1"/>
    </source>
</evidence>
<sequence>MILAHRPQDAAGRGGSAVPNAVALAEITAMPRGTELPAMGAHVVGEVIDHAHRNHLVKVRLPG</sequence>
<protein>
    <submittedName>
        <fullName evidence="1">Uncharacterized protein</fullName>
    </submittedName>
</protein>
<gene>
    <name evidence="1" type="ORF">GCM10010121_055110</name>
</gene>
<proteinExistence type="predicted"/>
<organism evidence="1 2">
    <name type="scientific">Streptomyces brasiliensis</name>
    <dbReference type="NCBI Taxonomy" id="1954"/>
    <lineage>
        <taxon>Bacteria</taxon>
        <taxon>Bacillati</taxon>
        <taxon>Actinomycetota</taxon>
        <taxon>Actinomycetes</taxon>
        <taxon>Kitasatosporales</taxon>
        <taxon>Streptomycetaceae</taxon>
        <taxon>Streptomyces</taxon>
    </lineage>
</organism>
<name>A0A917KYY8_9ACTN</name>
<reference evidence="1" key="2">
    <citation type="submission" date="2020-09" db="EMBL/GenBank/DDBJ databases">
        <authorList>
            <person name="Sun Q."/>
            <person name="Ohkuma M."/>
        </authorList>
    </citation>
    <scope>NUCLEOTIDE SEQUENCE</scope>
    <source>
        <strain evidence="1">JCM 3086</strain>
    </source>
</reference>
<evidence type="ECO:0000313" key="2">
    <source>
        <dbReference type="Proteomes" id="UP000657574"/>
    </source>
</evidence>
<dbReference type="EMBL" id="BMQA01000021">
    <property type="protein sequence ID" value="GGJ36914.1"/>
    <property type="molecule type" value="Genomic_DNA"/>
</dbReference>
<accession>A0A917KYY8</accession>
<reference evidence="1" key="1">
    <citation type="journal article" date="2014" name="Int. J. Syst. Evol. Microbiol.">
        <title>Complete genome sequence of Corynebacterium casei LMG S-19264T (=DSM 44701T), isolated from a smear-ripened cheese.</title>
        <authorList>
            <consortium name="US DOE Joint Genome Institute (JGI-PGF)"/>
            <person name="Walter F."/>
            <person name="Albersmeier A."/>
            <person name="Kalinowski J."/>
            <person name="Ruckert C."/>
        </authorList>
    </citation>
    <scope>NUCLEOTIDE SEQUENCE</scope>
    <source>
        <strain evidence="1">JCM 3086</strain>
    </source>
</reference>
<comment type="caution">
    <text evidence="1">The sequence shown here is derived from an EMBL/GenBank/DDBJ whole genome shotgun (WGS) entry which is preliminary data.</text>
</comment>
<dbReference type="Proteomes" id="UP000657574">
    <property type="component" value="Unassembled WGS sequence"/>
</dbReference>
<keyword evidence="2" id="KW-1185">Reference proteome</keyword>
<dbReference type="AlphaFoldDB" id="A0A917KYY8"/>